<gene>
    <name evidence="8" type="ORF">TIFTF001_029970</name>
</gene>
<dbReference type="GO" id="GO:0043531">
    <property type="term" value="F:ADP binding"/>
    <property type="evidence" value="ECO:0007669"/>
    <property type="project" value="InterPro"/>
</dbReference>
<dbReference type="FunFam" id="1.10.10.10:FF:000322">
    <property type="entry name" value="Probable disease resistance protein At1g63360"/>
    <property type="match status" value="1"/>
</dbReference>
<evidence type="ECO:0000256" key="1">
    <source>
        <dbReference type="ARBA" id="ARBA00022737"/>
    </source>
</evidence>
<proteinExistence type="predicted"/>
<comment type="caution">
    <text evidence="8">The sequence shown here is derived from an EMBL/GenBank/DDBJ whole genome shotgun (WGS) entry which is preliminary data.</text>
</comment>
<dbReference type="Gene3D" id="1.20.5.4130">
    <property type="match status" value="1"/>
</dbReference>
<dbReference type="PANTHER" id="PTHR23155:SF1052">
    <property type="entry name" value="DISEASE RESISTANCE PROTEIN RPM1"/>
    <property type="match status" value="1"/>
</dbReference>
<feature type="domain" description="Disease resistance N-terminal" evidence="5">
    <location>
        <begin position="5"/>
        <end position="93"/>
    </location>
</feature>
<evidence type="ECO:0000256" key="3">
    <source>
        <dbReference type="ARBA" id="ARBA00022821"/>
    </source>
</evidence>
<dbReference type="InterPro" id="IPR038005">
    <property type="entry name" value="RX-like_CC"/>
</dbReference>
<evidence type="ECO:0000259" key="6">
    <source>
        <dbReference type="Pfam" id="PF23559"/>
    </source>
</evidence>
<dbReference type="InterPro" id="IPR055414">
    <property type="entry name" value="LRR_R13L4/SHOC2-like"/>
</dbReference>
<keyword evidence="1" id="KW-0677">Repeat</keyword>
<dbReference type="PRINTS" id="PR00364">
    <property type="entry name" value="DISEASERSIST"/>
</dbReference>
<dbReference type="SUPFAM" id="SSF52540">
    <property type="entry name" value="P-loop containing nucleoside triphosphate hydrolases"/>
    <property type="match status" value="1"/>
</dbReference>
<evidence type="ECO:0000259" key="4">
    <source>
        <dbReference type="Pfam" id="PF00931"/>
    </source>
</evidence>
<evidence type="ECO:0000259" key="5">
    <source>
        <dbReference type="Pfam" id="PF18052"/>
    </source>
</evidence>
<dbReference type="InterPro" id="IPR032675">
    <property type="entry name" value="LRR_dom_sf"/>
</dbReference>
<evidence type="ECO:0000259" key="7">
    <source>
        <dbReference type="Pfam" id="PF23598"/>
    </source>
</evidence>
<dbReference type="Gene3D" id="3.80.10.10">
    <property type="entry name" value="Ribonuclease Inhibitor"/>
    <property type="match status" value="1"/>
</dbReference>
<evidence type="ECO:0008006" key="10">
    <source>
        <dbReference type="Google" id="ProtNLM"/>
    </source>
</evidence>
<dbReference type="GO" id="GO:0098542">
    <property type="term" value="P:defense response to other organism"/>
    <property type="evidence" value="ECO:0007669"/>
    <property type="project" value="TreeGrafter"/>
</dbReference>
<dbReference type="Gene3D" id="3.40.50.300">
    <property type="entry name" value="P-loop containing nucleotide triphosphate hydrolases"/>
    <property type="match status" value="1"/>
</dbReference>
<evidence type="ECO:0000313" key="8">
    <source>
        <dbReference type="EMBL" id="GMN60882.1"/>
    </source>
</evidence>
<organism evidence="8 9">
    <name type="scientific">Ficus carica</name>
    <name type="common">Common fig</name>
    <dbReference type="NCBI Taxonomy" id="3494"/>
    <lineage>
        <taxon>Eukaryota</taxon>
        <taxon>Viridiplantae</taxon>
        <taxon>Streptophyta</taxon>
        <taxon>Embryophyta</taxon>
        <taxon>Tracheophyta</taxon>
        <taxon>Spermatophyta</taxon>
        <taxon>Magnoliopsida</taxon>
        <taxon>eudicotyledons</taxon>
        <taxon>Gunneridae</taxon>
        <taxon>Pentapetalae</taxon>
        <taxon>rosids</taxon>
        <taxon>fabids</taxon>
        <taxon>Rosales</taxon>
        <taxon>Moraceae</taxon>
        <taxon>Ficeae</taxon>
        <taxon>Ficus</taxon>
    </lineage>
</organism>
<dbReference type="Gene3D" id="1.10.8.430">
    <property type="entry name" value="Helical domain of apoptotic protease-activating factors"/>
    <property type="match status" value="1"/>
</dbReference>
<dbReference type="PANTHER" id="PTHR23155">
    <property type="entry name" value="DISEASE RESISTANCE PROTEIN RP"/>
    <property type="match status" value="1"/>
</dbReference>
<dbReference type="InterPro" id="IPR002182">
    <property type="entry name" value="NB-ARC"/>
</dbReference>
<dbReference type="Pfam" id="PF23598">
    <property type="entry name" value="LRR_14"/>
    <property type="match status" value="1"/>
</dbReference>
<dbReference type="Pfam" id="PF23559">
    <property type="entry name" value="WHD_DRP"/>
    <property type="match status" value="1"/>
</dbReference>
<feature type="domain" description="NB-ARC" evidence="4">
    <location>
        <begin position="178"/>
        <end position="344"/>
    </location>
</feature>
<reference evidence="8" key="1">
    <citation type="submission" date="2023-07" db="EMBL/GenBank/DDBJ databases">
        <title>draft genome sequence of fig (Ficus carica).</title>
        <authorList>
            <person name="Takahashi T."/>
            <person name="Nishimura K."/>
        </authorList>
    </citation>
    <scope>NUCLEOTIDE SEQUENCE</scope>
</reference>
<dbReference type="Pfam" id="PF00931">
    <property type="entry name" value="NB-ARC"/>
    <property type="match status" value="1"/>
</dbReference>
<dbReference type="Gene3D" id="1.10.10.10">
    <property type="entry name" value="Winged helix-like DNA-binding domain superfamily/Winged helix DNA-binding domain"/>
    <property type="match status" value="1"/>
</dbReference>
<accession>A0AA88DSC8</accession>
<evidence type="ECO:0000313" key="9">
    <source>
        <dbReference type="Proteomes" id="UP001187192"/>
    </source>
</evidence>
<name>A0AA88DSC8_FICCA</name>
<dbReference type="InterPro" id="IPR036388">
    <property type="entry name" value="WH-like_DNA-bd_sf"/>
</dbReference>
<dbReference type="InterPro" id="IPR041118">
    <property type="entry name" value="Rx_N"/>
</dbReference>
<protein>
    <recommendedName>
        <fullName evidence="10">NB-ARC domain, LRR domain containing protein</fullName>
    </recommendedName>
</protein>
<dbReference type="InterPro" id="IPR042197">
    <property type="entry name" value="Apaf_helical"/>
</dbReference>
<dbReference type="Proteomes" id="UP001187192">
    <property type="component" value="Unassembled WGS sequence"/>
</dbReference>
<dbReference type="Pfam" id="PF18052">
    <property type="entry name" value="Rx_N"/>
    <property type="match status" value="1"/>
</dbReference>
<dbReference type="InterPro" id="IPR058922">
    <property type="entry name" value="WHD_DRP"/>
</dbReference>
<dbReference type="AlphaFoldDB" id="A0AA88DSC8"/>
<dbReference type="EMBL" id="BTGU01000103">
    <property type="protein sequence ID" value="GMN60882.1"/>
    <property type="molecule type" value="Genomic_DNA"/>
</dbReference>
<dbReference type="SUPFAM" id="SSF52058">
    <property type="entry name" value="L domain-like"/>
    <property type="match status" value="1"/>
</dbReference>
<sequence length="932" mass="106747">MEETFLTPVIDKLAELVFEEANLFKGVHKEVKSLKDELEIIQPLLKDAETKSERGEMSEATKAWMRQLREEADRIENVVDEYLYHVQQDHRRSSGFVGCFCKTGHFIKALRPRYKIACEIRDIKESLREIKERGRSYGLTSLEQGSSGALADVEGPDPRLGSLFIEENQLVGIDSLSKDIVKKLVGGTSSRSVISLLGEGGIGKTTLAKKVYGDEVVKGHSDCHAWITVSQTYNTLRLLKVMKNQFCPTTPAGEVSTVEELLNLLRQYLQTKRYLVIFDDVWQIEFWEVIKHALPNNNKGSRVVITTRNSSVAYSIRETPSDLVQELKTMSSELAWELFCKRAFCFEFEGRCPQELEPLSRKIVSECEGLPLVIAAVAGLLSTKEKVESEWRRVYDNLNYEFETNPRLSSISKILSLSYHDLPHHLKACFLYFGIFPEDYLVHEARLIKLWIAEGFVESKGEKTLEQVAKEYLNELICRNLVSFELWYGGLRMNRVHDLIRDIILTRADELRFCQSLNGSKSRYREKSRRLSIYGTTKDILNVIGDSKVRSVFLSNIDELNQSFVAGLFEKCRLLKVLDFENTPLENLPKQIGNLFHLKYLNLRGTKVKTLPKSIGNLHHLQTLDVVCTLVRELPFEINKLQNFRHLLAHRTDKEIEAGLDSIGVIIHGEIGSLKELQTLRSVEAYHGLAKELEKLKKLKALGIMKLTADIAKALGAAIEKMILLEELFLGSDDKDEILDLRSCISSPPPFIRFLSLFGRLQSLPDWITKLQNVQGLQFRRLRLTDDPLKYLKWLPNLSYIDFNQAYDGEELHFEEGGFQKLKQLRLRRLEGLKVVKIDRGALPLLEEFEFGPSPLMKEMPSDVQHLKNLKSLEITNMPSEFVLALQPDGGQDYWKIEHVPSVIFWHKSRGNDFNKYKLGEPDLLDILQACK</sequence>
<evidence type="ECO:0000256" key="2">
    <source>
        <dbReference type="ARBA" id="ARBA00022741"/>
    </source>
</evidence>
<keyword evidence="3" id="KW-0611">Plant defense</keyword>
<feature type="domain" description="Disease resistance protein winged helix" evidence="6">
    <location>
        <begin position="435"/>
        <end position="504"/>
    </location>
</feature>
<keyword evidence="2" id="KW-0547">Nucleotide-binding</keyword>
<dbReference type="InterPro" id="IPR027417">
    <property type="entry name" value="P-loop_NTPase"/>
</dbReference>
<dbReference type="InterPro" id="IPR044974">
    <property type="entry name" value="Disease_R_plants"/>
</dbReference>
<dbReference type="FunFam" id="3.40.50.300:FF:001091">
    <property type="entry name" value="Probable disease resistance protein At1g61300"/>
    <property type="match status" value="1"/>
</dbReference>
<keyword evidence="9" id="KW-1185">Reference proteome</keyword>
<feature type="domain" description="Disease resistance R13L4/SHOC-2-like LRR" evidence="7">
    <location>
        <begin position="549"/>
        <end position="874"/>
    </location>
</feature>
<dbReference type="CDD" id="cd14798">
    <property type="entry name" value="RX-CC_like"/>
    <property type="match status" value="1"/>
</dbReference>